<name>A0A8V1A221_CHICK</name>
<keyword evidence="2" id="KW-1185">Reference proteome</keyword>
<accession>A0A8V1A221</accession>
<reference evidence="1" key="3">
    <citation type="submission" date="2025-09" db="UniProtKB">
        <authorList>
            <consortium name="Ensembl"/>
        </authorList>
    </citation>
    <scope>IDENTIFICATION</scope>
    <source>
        <strain evidence="1">broiler</strain>
    </source>
</reference>
<evidence type="ECO:0000313" key="2">
    <source>
        <dbReference type="Proteomes" id="UP000000539"/>
    </source>
</evidence>
<evidence type="ECO:0000313" key="1">
    <source>
        <dbReference type="Ensembl" id="ENSGALP00010037236.1"/>
    </source>
</evidence>
<sequence>EFCFPSLFSFTFYVPFFVKSKHPMKNRYSNQLSTCGPDDWMVITHSLRVYFSLSLSGTGSSVGFQAAGGDDFRGTERSEILPKKNLPLQTVGQISCFFQA</sequence>
<proteinExistence type="predicted"/>
<reference evidence="1" key="1">
    <citation type="submission" date="2020-11" db="EMBL/GenBank/DDBJ databases">
        <title>Gallus gallus (Chicken) genome, bGalGal1, GRCg7b, maternal haplotype autosomes + Z &amp; W.</title>
        <authorList>
            <person name="Warren W."/>
            <person name="Formenti G."/>
            <person name="Fedrigo O."/>
            <person name="Haase B."/>
            <person name="Mountcastle J."/>
            <person name="Balacco J."/>
            <person name="Tracey A."/>
            <person name="Schneider V."/>
            <person name="Okimoto R."/>
            <person name="Cheng H."/>
            <person name="Hawken R."/>
            <person name="Howe K."/>
            <person name="Jarvis E.D."/>
        </authorList>
    </citation>
    <scope>NUCLEOTIDE SEQUENCE [LARGE SCALE GENOMIC DNA]</scope>
    <source>
        <strain evidence="1">Broiler</strain>
    </source>
</reference>
<organism evidence="1 2">
    <name type="scientific">Gallus gallus</name>
    <name type="common">Chicken</name>
    <dbReference type="NCBI Taxonomy" id="9031"/>
    <lineage>
        <taxon>Eukaryota</taxon>
        <taxon>Metazoa</taxon>
        <taxon>Chordata</taxon>
        <taxon>Craniata</taxon>
        <taxon>Vertebrata</taxon>
        <taxon>Euteleostomi</taxon>
        <taxon>Archelosauria</taxon>
        <taxon>Archosauria</taxon>
        <taxon>Dinosauria</taxon>
        <taxon>Saurischia</taxon>
        <taxon>Theropoda</taxon>
        <taxon>Coelurosauria</taxon>
        <taxon>Aves</taxon>
        <taxon>Neognathae</taxon>
        <taxon>Galloanserae</taxon>
        <taxon>Galliformes</taxon>
        <taxon>Phasianidae</taxon>
        <taxon>Phasianinae</taxon>
        <taxon>Gallus</taxon>
    </lineage>
</organism>
<dbReference type="Ensembl" id="ENSGALT00010060477.1">
    <property type="protein sequence ID" value="ENSGALP00010037236.1"/>
    <property type="gene ID" value="ENSGALG00010024774.1"/>
</dbReference>
<dbReference type="AlphaFoldDB" id="A0A8V1A221"/>
<protein>
    <submittedName>
        <fullName evidence="1">Uncharacterized protein</fullName>
    </submittedName>
</protein>
<reference evidence="1" key="2">
    <citation type="submission" date="2025-08" db="UniProtKB">
        <authorList>
            <consortium name="Ensembl"/>
        </authorList>
    </citation>
    <scope>IDENTIFICATION</scope>
    <source>
        <strain evidence="1">broiler</strain>
    </source>
</reference>
<dbReference type="Proteomes" id="UP000000539">
    <property type="component" value="Chromosome 8"/>
</dbReference>